<reference evidence="2" key="1">
    <citation type="submission" date="2022-11" db="UniProtKB">
        <authorList>
            <consortium name="WormBaseParasite"/>
        </authorList>
    </citation>
    <scope>IDENTIFICATION</scope>
</reference>
<evidence type="ECO:0000313" key="2">
    <source>
        <dbReference type="WBParaSite" id="jg8120"/>
    </source>
</evidence>
<dbReference type="Proteomes" id="UP000887574">
    <property type="component" value="Unplaced"/>
</dbReference>
<name>A0A915ENH2_9BILA</name>
<protein>
    <submittedName>
        <fullName evidence="2">Uncharacterized protein</fullName>
    </submittedName>
</protein>
<dbReference type="PROSITE" id="PS51257">
    <property type="entry name" value="PROKAR_LIPOPROTEIN"/>
    <property type="match status" value="1"/>
</dbReference>
<organism evidence="1 2">
    <name type="scientific">Ditylenchus dipsaci</name>
    <dbReference type="NCBI Taxonomy" id="166011"/>
    <lineage>
        <taxon>Eukaryota</taxon>
        <taxon>Metazoa</taxon>
        <taxon>Ecdysozoa</taxon>
        <taxon>Nematoda</taxon>
        <taxon>Chromadorea</taxon>
        <taxon>Rhabditida</taxon>
        <taxon>Tylenchina</taxon>
        <taxon>Tylenchomorpha</taxon>
        <taxon>Sphaerularioidea</taxon>
        <taxon>Anguinidae</taxon>
        <taxon>Anguininae</taxon>
        <taxon>Ditylenchus</taxon>
    </lineage>
</organism>
<accession>A0A915ENH2</accession>
<keyword evidence="1" id="KW-1185">Reference proteome</keyword>
<proteinExistence type="predicted"/>
<evidence type="ECO:0000313" key="1">
    <source>
        <dbReference type="Proteomes" id="UP000887574"/>
    </source>
</evidence>
<dbReference type="AlphaFoldDB" id="A0A915ENH2"/>
<sequence>MLSSAFRRIAVIQSISCSCQRASSTSTVEGHSQVDQPMKKLKTRLNERHFVLAEGGIPRLLMSLRKKSGLCAKGLLNLDLPVGSIRVNYGLPLRKLRTLRLCECTERPLMQ</sequence>
<dbReference type="WBParaSite" id="jg8120">
    <property type="protein sequence ID" value="jg8120"/>
    <property type="gene ID" value="jg8120"/>
</dbReference>